<dbReference type="EMBL" id="JNVM01000001">
    <property type="protein sequence ID" value="KEQ27874.1"/>
    <property type="molecule type" value="Genomic_DNA"/>
</dbReference>
<dbReference type="AlphaFoldDB" id="A0A081PB01"/>
<reference evidence="2 3" key="1">
    <citation type="submission" date="2014-06" db="EMBL/GenBank/DDBJ databases">
        <title>Draft genome sequence of Paenibacillus sp. MSt1.</title>
        <authorList>
            <person name="Aw Y.K."/>
            <person name="Ong K.S."/>
            <person name="Gan H.M."/>
            <person name="Lee S.M."/>
        </authorList>
    </citation>
    <scope>NUCLEOTIDE SEQUENCE [LARGE SCALE GENOMIC DNA]</scope>
    <source>
        <strain evidence="2 3">MSt1</strain>
    </source>
</reference>
<accession>A0A081PB01</accession>
<proteinExistence type="predicted"/>
<dbReference type="Gene3D" id="3.40.1580.10">
    <property type="entry name" value="SMI1/KNR4-like"/>
    <property type="match status" value="1"/>
</dbReference>
<dbReference type="RefSeq" id="WP_036675221.1">
    <property type="nucleotide sequence ID" value="NZ_JNVM01000001.1"/>
</dbReference>
<sequence length="214" mass="24792">MIKKISWIKAQLEPYFSRAVDMAFMHVQEKVPQEMRDGEVDEEGWVKWKPLDSTIGEDEIRAVESQYSIEFPPLFKAFLMSYHYVSLQFDNVEVDGEYIGDCQFIEMPSLSSEERLQSLEFLISAWEPLLSAGYVPFAECEDSQGPVCFDTMRRQENGDCPVVWFLHDHLHELGEEASRNRDHLLPYVRPLFGSFEEMMTVLCSQEAVAEDTEA</sequence>
<feature type="domain" description="Knr4/Smi1-like" evidence="1">
    <location>
        <begin position="56"/>
        <end position="198"/>
    </location>
</feature>
<comment type="caution">
    <text evidence="2">The sequence shown here is derived from an EMBL/GenBank/DDBJ whole genome shotgun (WGS) entry which is preliminary data.</text>
</comment>
<dbReference type="InterPro" id="IPR018958">
    <property type="entry name" value="Knr4/Smi1-like_dom"/>
</dbReference>
<dbReference type="InterPro" id="IPR037883">
    <property type="entry name" value="Knr4/Smi1-like_sf"/>
</dbReference>
<dbReference type="Proteomes" id="UP000028123">
    <property type="component" value="Unassembled WGS sequence"/>
</dbReference>
<dbReference type="SUPFAM" id="SSF160631">
    <property type="entry name" value="SMI1/KNR4-like"/>
    <property type="match status" value="1"/>
</dbReference>
<gene>
    <name evidence="2" type="ORF">ET33_00140</name>
</gene>
<evidence type="ECO:0000259" key="1">
    <source>
        <dbReference type="Pfam" id="PF09346"/>
    </source>
</evidence>
<dbReference type="eggNOG" id="ENOG5033E0S">
    <property type="taxonomic scope" value="Bacteria"/>
</dbReference>
<dbReference type="Pfam" id="PF09346">
    <property type="entry name" value="SMI1_KNR4"/>
    <property type="match status" value="1"/>
</dbReference>
<keyword evidence="3" id="KW-1185">Reference proteome</keyword>
<evidence type="ECO:0000313" key="3">
    <source>
        <dbReference type="Proteomes" id="UP000028123"/>
    </source>
</evidence>
<organism evidence="2 3">
    <name type="scientific">Paenibacillus tyrfis</name>
    <dbReference type="NCBI Taxonomy" id="1501230"/>
    <lineage>
        <taxon>Bacteria</taxon>
        <taxon>Bacillati</taxon>
        <taxon>Bacillota</taxon>
        <taxon>Bacilli</taxon>
        <taxon>Bacillales</taxon>
        <taxon>Paenibacillaceae</taxon>
        <taxon>Paenibacillus</taxon>
    </lineage>
</organism>
<evidence type="ECO:0000313" key="2">
    <source>
        <dbReference type="EMBL" id="KEQ27874.1"/>
    </source>
</evidence>
<protein>
    <recommendedName>
        <fullName evidence="1">Knr4/Smi1-like domain-containing protein</fullName>
    </recommendedName>
</protein>
<name>A0A081PB01_9BACL</name>